<gene>
    <name evidence="1" type="ORF">FSB_LOCUS39622</name>
</gene>
<dbReference type="EMBL" id="OIVN01003507">
    <property type="protein sequence ID" value="SPD11740.1"/>
    <property type="molecule type" value="Genomic_DNA"/>
</dbReference>
<dbReference type="AlphaFoldDB" id="A0A2N9HJ57"/>
<protein>
    <submittedName>
        <fullName evidence="1">Uncharacterized protein</fullName>
    </submittedName>
</protein>
<reference evidence="1" key="1">
    <citation type="submission" date="2018-02" db="EMBL/GenBank/DDBJ databases">
        <authorList>
            <person name="Cohen D.B."/>
            <person name="Kent A.D."/>
        </authorList>
    </citation>
    <scope>NUCLEOTIDE SEQUENCE</scope>
</reference>
<sequence>MPKGNFPIEIPVKLGKILAIRELHVMSERVLFLKVLNLQIKSQQVGKNLCVKATSPGENCEIFTIVSFLPSIFPCAVDVAPDASLGSRDTVPRTEATGVFFHAEGELGWEVRLFQLGTGTGMGSTSSQGSVGSGLAGENLSQHQARLRAAAAAASIYEKSHVYPSANTLVWSPGYAVIPQAPGANVNNGDRFGSNLNISDSQLEAQTKFFRHQIEAIYEEGSDEHLMLAGAAAADRFVTEFGVDRWVIHRGPLGNLPWTTGQRGGPASFLLSCS</sequence>
<name>A0A2N9HJ57_FAGSY</name>
<organism evidence="1">
    <name type="scientific">Fagus sylvatica</name>
    <name type="common">Beechnut</name>
    <dbReference type="NCBI Taxonomy" id="28930"/>
    <lineage>
        <taxon>Eukaryota</taxon>
        <taxon>Viridiplantae</taxon>
        <taxon>Streptophyta</taxon>
        <taxon>Embryophyta</taxon>
        <taxon>Tracheophyta</taxon>
        <taxon>Spermatophyta</taxon>
        <taxon>Magnoliopsida</taxon>
        <taxon>eudicotyledons</taxon>
        <taxon>Gunneridae</taxon>
        <taxon>Pentapetalae</taxon>
        <taxon>rosids</taxon>
        <taxon>fabids</taxon>
        <taxon>Fagales</taxon>
        <taxon>Fagaceae</taxon>
        <taxon>Fagus</taxon>
    </lineage>
</organism>
<proteinExistence type="predicted"/>
<accession>A0A2N9HJ57</accession>
<evidence type="ECO:0000313" key="1">
    <source>
        <dbReference type="EMBL" id="SPD11740.1"/>
    </source>
</evidence>